<evidence type="ECO:0008006" key="3">
    <source>
        <dbReference type="Google" id="ProtNLM"/>
    </source>
</evidence>
<dbReference type="Proteomes" id="UP000201728">
    <property type="component" value="Chromosome"/>
</dbReference>
<organism evidence="1 2">
    <name type="scientific">Legionella clemsonensis</name>
    <dbReference type="NCBI Taxonomy" id="1867846"/>
    <lineage>
        <taxon>Bacteria</taxon>
        <taxon>Pseudomonadati</taxon>
        <taxon>Pseudomonadota</taxon>
        <taxon>Gammaproteobacteria</taxon>
        <taxon>Legionellales</taxon>
        <taxon>Legionellaceae</taxon>
        <taxon>Legionella</taxon>
    </lineage>
</organism>
<evidence type="ECO:0000313" key="2">
    <source>
        <dbReference type="Proteomes" id="UP000201728"/>
    </source>
</evidence>
<reference evidence="1 2" key="1">
    <citation type="submission" date="2016-07" db="EMBL/GenBank/DDBJ databases">
        <authorList>
            <person name="Hassler H."/>
        </authorList>
    </citation>
    <scope>NUCLEOTIDE SEQUENCE [LARGE SCALE GENOMIC DNA]</scope>
    <source>
        <strain evidence="1 2">CDC-D5610</strain>
    </source>
</reference>
<gene>
    <name evidence="1" type="ORF">clem_10685</name>
</gene>
<accession>A0A222P4D3</accession>
<protein>
    <recommendedName>
        <fullName evidence="3">DUF4105 domain-containing protein</fullName>
    </recommendedName>
</protein>
<name>A0A222P4D3_9GAMM</name>
<proteinExistence type="predicted"/>
<dbReference type="OrthoDB" id="5652028at2"/>
<dbReference type="EMBL" id="CP016397">
    <property type="protein sequence ID" value="ASQ46683.1"/>
    <property type="molecule type" value="Genomic_DNA"/>
</dbReference>
<keyword evidence="2" id="KW-1185">Reference proteome</keyword>
<dbReference type="KEGG" id="lcd:clem_10685"/>
<evidence type="ECO:0000313" key="1">
    <source>
        <dbReference type="EMBL" id="ASQ46683.1"/>
    </source>
</evidence>
<dbReference type="RefSeq" id="WP_094091519.1">
    <property type="nucleotide sequence ID" value="NZ_CP016397.1"/>
</dbReference>
<sequence>MRIKLNILPHGECAQIFVYADPHDESFLNWRVFKIWHNNKSGSMTPVFSQDNYINDYYVVFSSKVPFKWFCERFWDSPYAKPENYRFLTHNCSNAAVYAFQLAEINIPVPRLTLMRVYPLPIAIPGPFLSPLDLSIAAKTLRCNCYKIPLLLSKKLILNLS</sequence>
<dbReference type="AlphaFoldDB" id="A0A222P4D3"/>